<dbReference type="InterPro" id="IPR003439">
    <property type="entry name" value="ABC_transporter-like_ATP-bd"/>
</dbReference>
<dbReference type="Proteomes" id="UP000635071">
    <property type="component" value="Unassembled WGS sequence"/>
</dbReference>
<dbReference type="Gene3D" id="3.40.50.300">
    <property type="entry name" value="P-loop containing nucleotide triphosphate hydrolases"/>
    <property type="match status" value="1"/>
</dbReference>
<dbReference type="InterPro" id="IPR017871">
    <property type="entry name" value="ABC_transporter-like_CS"/>
</dbReference>
<dbReference type="Pfam" id="PF00005">
    <property type="entry name" value="ABC_tran"/>
    <property type="match status" value="1"/>
</dbReference>
<dbReference type="InterPro" id="IPR027417">
    <property type="entry name" value="P-loop_NTPase"/>
</dbReference>
<reference evidence="6" key="2">
    <citation type="submission" date="2020-09" db="EMBL/GenBank/DDBJ databases">
        <authorList>
            <person name="Sun Q."/>
            <person name="Zhou Y."/>
        </authorList>
    </citation>
    <scope>NUCLEOTIDE SEQUENCE</scope>
    <source>
        <strain evidence="6">CGMCC 1.15519</strain>
    </source>
</reference>
<comment type="caution">
    <text evidence="6">The sequence shown here is derived from an EMBL/GenBank/DDBJ whole genome shotgun (WGS) entry which is preliminary data.</text>
</comment>
<dbReference type="GO" id="GO:0016887">
    <property type="term" value="F:ATP hydrolysis activity"/>
    <property type="evidence" value="ECO:0007669"/>
    <property type="project" value="InterPro"/>
</dbReference>
<comment type="similarity">
    <text evidence="1">Belongs to the ABC transporter superfamily.</text>
</comment>
<keyword evidence="3" id="KW-0547">Nucleotide-binding</keyword>
<dbReference type="SMART" id="SM00382">
    <property type="entry name" value="AAA"/>
    <property type="match status" value="1"/>
</dbReference>
<dbReference type="SUPFAM" id="SSF52540">
    <property type="entry name" value="P-loop containing nucleoside triphosphate hydrolases"/>
    <property type="match status" value="1"/>
</dbReference>
<dbReference type="AlphaFoldDB" id="A0A916ZY06"/>
<keyword evidence="2" id="KW-0813">Transport</keyword>
<protein>
    <recommendedName>
        <fullName evidence="5">ABC transporter domain-containing protein</fullName>
    </recommendedName>
</protein>
<evidence type="ECO:0000256" key="1">
    <source>
        <dbReference type="ARBA" id="ARBA00005417"/>
    </source>
</evidence>
<gene>
    <name evidence="6" type="ORF">GCM10011529_26310</name>
</gene>
<reference evidence="6" key="1">
    <citation type="journal article" date="2014" name="Int. J. Syst. Evol. Microbiol.">
        <title>Complete genome sequence of Corynebacterium casei LMG S-19264T (=DSM 44701T), isolated from a smear-ripened cheese.</title>
        <authorList>
            <consortium name="US DOE Joint Genome Institute (JGI-PGF)"/>
            <person name="Walter F."/>
            <person name="Albersmeier A."/>
            <person name="Kalinowski J."/>
            <person name="Ruckert C."/>
        </authorList>
    </citation>
    <scope>NUCLEOTIDE SEQUENCE</scope>
    <source>
        <strain evidence="6">CGMCC 1.15519</strain>
    </source>
</reference>
<sequence>MLEYADVSVRRGTATLLENITLAIPTGSFVALTGSSGAGKTTLLRLANRLVTADTGEVRVAGKNVAAGDPATLRRGIGYAIQGVGLFPHWTIAENVAAVPRLLGHTGLAARVAELLELVELPRDFAARYPRQLSGGQASRVGLARALAAKPPLLLLDEPFGALDPETRANLGDRLVALHREQNLTTLMVTHDLADALLRADRVIVLDKGRIVADAAPAGIVASDHPAVRALIASPLAQARRLADLLA</sequence>
<dbReference type="PROSITE" id="PS00211">
    <property type="entry name" value="ABC_TRANSPORTER_1"/>
    <property type="match status" value="1"/>
</dbReference>
<organism evidence="6 7">
    <name type="scientific">Sandarakinorhabdus glacialis</name>
    <dbReference type="NCBI Taxonomy" id="1614636"/>
    <lineage>
        <taxon>Bacteria</taxon>
        <taxon>Pseudomonadati</taxon>
        <taxon>Pseudomonadota</taxon>
        <taxon>Alphaproteobacteria</taxon>
        <taxon>Sphingomonadales</taxon>
        <taxon>Sphingosinicellaceae</taxon>
        <taxon>Sandarakinorhabdus</taxon>
    </lineage>
</organism>
<dbReference type="EMBL" id="BMJM01000010">
    <property type="protein sequence ID" value="GGE18630.1"/>
    <property type="molecule type" value="Genomic_DNA"/>
</dbReference>
<evidence type="ECO:0000313" key="7">
    <source>
        <dbReference type="Proteomes" id="UP000635071"/>
    </source>
</evidence>
<dbReference type="PANTHER" id="PTHR43117:SF4">
    <property type="entry name" value="OSMOPROTECTANT IMPORT ATP-BINDING PROTEIN OSMV"/>
    <property type="match status" value="1"/>
</dbReference>
<dbReference type="InterPro" id="IPR003593">
    <property type="entry name" value="AAA+_ATPase"/>
</dbReference>
<evidence type="ECO:0000256" key="4">
    <source>
        <dbReference type="ARBA" id="ARBA00022840"/>
    </source>
</evidence>
<evidence type="ECO:0000256" key="2">
    <source>
        <dbReference type="ARBA" id="ARBA00022448"/>
    </source>
</evidence>
<keyword evidence="7" id="KW-1185">Reference proteome</keyword>
<evidence type="ECO:0000313" key="6">
    <source>
        <dbReference type="EMBL" id="GGE18630.1"/>
    </source>
</evidence>
<name>A0A916ZY06_9SPHN</name>
<dbReference type="PROSITE" id="PS50893">
    <property type="entry name" value="ABC_TRANSPORTER_2"/>
    <property type="match status" value="1"/>
</dbReference>
<accession>A0A916ZY06</accession>
<dbReference type="GO" id="GO:0005524">
    <property type="term" value="F:ATP binding"/>
    <property type="evidence" value="ECO:0007669"/>
    <property type="project" value="UniProtKB-KW"/>
</dbReference>
<proteinExistence type="inferred from homology"/>
<feature type="domain" description="ABC transporter" evidence="5">
    <location>
        <begin position="2"/>
        <end position="233"/>
    </location>
</feature>
<evidence type="ECO:0000259" key="5">
    <source>
        <dbReference type="PROSITE" id="PS50893"/>
    </source>
</evidence>
<keyword evidence="4" id="KW-0067">ATP-binding</keyword>
<dbReference type="PANTHER" id="PTHR43117">
    <property type="entry name" value="OSMOPROTECTANT IMPORT ATP-BINDING PROTEIN OSMV"/>
    <property type="match status" value="1"/>
</dbReference>
<evidence type="ECO:0000256" key="3">
    <source>
        <dbReference type="ARBA" id="ARBA00022741"/>
    </source>
</evidence>